<feature type="binding site" evidence="13">
    <location>
        <position position="139"/>
    </location>
    <ligand>
        <name>Mg(2+)</name>
        <dbReference type="ChEBI" id="CHEBI:18420"/>
    </ligand>
</feature>
<dbReference type="InterPro" id="IPR037143">
    <property type="entry name" value="4-PPantetheinyl_Trfase_dom_sf"/>
</dbReference>
<evidence type="ECO:0000259" key="14">
    <source>
        <dbReference type="Pfam" id="PF01648"/>
    </source>
</evidence>
<dbReference type="PRINTS" id="PR01399">
    <property type="entry name" value="ENTSNTHTASED"/>
</dbReference>
<dbReference type="InterPro" id="IPR008278">
    <property type="entry name" value="4-PPantetheinyl_Trfase_dom"/>
</dbReference>
<dbReference type="Gene3D" id="3.90.470.20">
    <property type="entry name" value="4'-phosphopantetheinyl transferase domain"/>
    <property type="match status" value="1"/>
</dbReference>
<dbReference type="InterPro" id="IPR041354">
    <property type="entry name" value="4PPT_N"/>
</dbReference>
<dbReference type="HOGENOM" id="CLU_075076_2_0_4"/>
<dbReference type="AlphaFoldDB" id="A0A0A1FCP5"/>
<feature type="binding site" evidence="12">
    <location>
        <position position="137"/>
    </location>
    <ligand>
        <name>CoA</name>
        <dbReference type="ChEBI" id="CHEBI:57287"/>
    </ligand>
</feature>
<evidence type="ECO:0000256" key="9">
    <source>
        <dbReference type="ARBA" id="ARBA00031996"/>
    </source>
</evidence>
<dbReference type="SUPFAM" id="SSF56214">
    <property type="entry name" value="4'-phosphopantetheinyl transferase"/>
    <property type="match status" value="1"/>
</dbReference>
<evidence type="ECO:0000256" key="4">
    <source>
        <dbReference type="ARBA" id="ARBA00011503"/>
    </source>
</evidence>
<accession>A0A0A1FCP5</accession>
<feature type="binding site" evidence="12">
    <location>
        <position position="70"/>
    </location>
    <ligand>
        <name>CoA</name>
        <dbReference type="ChEBI" id="CHEBI:57287"/>
    </ligand>
</feature>
<dbReference type="Proteomes" id="UP000030302">
    <property type="component" value="Chromosome"/>
</dbReference>
<evidence type="ECO:0000256" key="12">
    <source>
        <dbReference type="PIRSR" id="PIRSR603542-1"/>
    </source>
</evidence>
<feature type="binding site" evidence="12">
    <location>
        <position position="182"/>
    </location>
    <ligand>
        <name>CoA</name>
        <dbReference type="ChEBI" id="CHEBI:57287"/>
    </ligand>
</feature>
<evidence type="ECO:0000256" key="6">
    <source>
        <dbReference type="ARBA" id="ARBA00022679"/>
    </source>
</evidence>
<dbReference type="GO" id="GO:0000287">
    <property type="term" value="F:magnesium ion binding"/>
    <property type="evidence" value="ECO:0007669"/>
    <property type="project" value="InterPro"/>
</dbReference>
<comment type="cofactor">
    <cofactor evidence="13">
        <name>Mg(2+)</name>
        <dbReference type="ChEBI" id="CHEBI:18420"/>
    </cofactor>
</comment>
<comment type="catalytic activity">
    <reaction evidence="10">
        <text>apo-[aryl-carrier protein] + CoA = holo-[aryl-carrier protein] + adenosine 3',5'-bisphosphate + H(+)</text>
        <dbReference type="Rhea" id="RHEA:48404"/>
        <dbReference type="Rhea" id="RHEA-COMP:15903"/>
        <dbReference type="Rhea" id="RHEA-COMP:17557"/>
        <dbReference type="ChEBI" id="CHEBI:15378"/>
        <dbReference type="ChEBI" id="CHEBI:29999"/>
        <dbReference type="ChEBI" id="CHEBI:57287"/>
        <dbReference type="ChEBI" id="CHEBI:58343"/>
        <dbReference type="ChEBI" id="CHEBI:64479"/>
    </reaction>
</comment>
<feature type="binding site" evidence="13">
    <location>
        <position position="138"/>
    </location>
    <ligand>
        <name>Mg(2+)</name>
        <dbReference type="ChEBI" id="CHEBI:18420"/>
    </ligand>
</feature>
<protein>
    <recommendedName>
        <fullName evidence="5">Enterobactin synthase component D</fullName>
    </recommendedName>
    <alternativeName>
        <fullName evidence="8">4'-phosphopantetheinyl transferase EntD</fullName>
    </alternativeName>
    <alternativeName>
        <fullName evidence="9">Enterochelin synthase D</fullName>
    </alternativeName>
</protein>
<feature type="binding site" evidence="12">
    <location>
        <position position="186"/>
    </location>
    <ligand>
        <name>CoA</name>
        <dbReference type="ChEBI" id="CHEBI:57287"/>
    </ligand>
</feature>
<evidence type="ECO:0000256" key="7">
    <source>
        <dbReference type="ARBA" id="ARBA00023191"/>
    </source>
</evidence>
<keyword evidence="6 16" id="KW-0808">Transferase</keyword>
<feature type="domain" description="4'-phosphopantetheinyl transferase N-terminal" evidence="15">
    <location>
        <begin position="63"/>
        <end position="126"/>
    </location>
</feature>
<dbReference type="GO" id="GO:0005886">
    <property type="term" value="C:plasma membrane"/>
    <property type="evidence" value="ECO:0007669"/>
    <property type="project" value="TreeGrafter"/>
</dbReference>
<evidence type="ECO:0000313" key="16">
    <source>
        <dbReference type="EMBL" id="AIY42533.1"/>
    </source>
</evidence>
<evidence type="ECO:0000256" key="13">
    <source>
        <dbReference type="PIRSR" id="PIRSR603542-2"/>
    </source>
</evidence>
<keyword evidence="13" id="KW-0479">Metal-binding</keyword>
<dbReference type="Pfam" id="PF17837">
    <property type="entry name" value="4PPT_N"/>
    <property type="match status" value="1"/>
</dbReference>
<comment type="pathway">
    <text evidence="2">Siderophore biosynthesis; enterobactin biosynthesis.</text>
</comment>
<evidence type="ECO:0000256" key="10">
    <source>
        <dbReference type="ARBA" id="ARBA00049176"/>
    </source>
</evidence>
<keyword evidence="13" id="KW-0460">Magnesium</keyword>
<reference evidence="17" key="1">
    <citation type="journal article" date="2014" name="Soil Biol. Biochem.">
        <title>Structure and function of bacterial communities in ageing soils: Insights from the Mendocino ecological staircase.</title>
        <authorList>
            <person name="Uroz S."/>
            <person name="Tech J.J."/>
            <person name="Sawaya N.A."/>
            <person name="Frey-Klett P."/>
            <person name="Leveau J.H.J."/>
        </authorList>
    </citation>
    <scope>NUCLEOTIDE SEQUENCE [LARGE SCALE GENOMIC DNA]</scope>
    <source>
        <strain evidence="17">Cal35</strain>
    </source>
</reference>
<dbReference type="GO" id="GO:0009366">
    <property type="term" value="C:enterobactin synthetase complex"/>
    <property type="evidence" value="ECO:0007669"/>
    <property type="project" value="InterPro"/>
</dbReference>
<organism evidence="16 17">
    <name type="scientific">Collimonas arenae</name>
    <dbReference type="NCBI Taxonomy" id="279058"/>
    <lineage>
        <taxon>Bacteria</taxon>
        <taxon>Pseudomonadati</taxon>
        <taxon>Pseudomonadota</taxon>
        <taxon>Betaproteobacteria</taxon>
        <taxon>Burkholderiales</taxon>
        <taxon>Oxalobacteraceae</taxon>
        <taxon>Collimonas</taxon>
    </lineage>
</organism>
<dbReference type="PANTHER" id="PTHR38096">
    <property type="entry name" value="ENTEROBACTIN SYNTHASE COMPONENT D"/>
    <property type="match status" value="1"/>
</dbReference>
<name>A0A0A1FCP5_9BURK</name>
<keyword evidence="7" id="KW-0259">Enterobactin biosynthesis</keyword>
<comment type="subunit">
    <text evidence="4">EntB, EntD, EntE, and EntF form a multienzyme complex called enterobactin synthase.</text>
</comment>
<evidence type="ECO:0000256" key="8">
    <source>
        <dbReference type="ARBA" id="ARBA00029894"/>
    </source>
</evidence>
<feature type="binding site" evidence="12">
    <location>
        <begin position="115"/>
        <end position="116"/>
    </location>
    <ligand>
        <name>CoA</name>
        <dbReference type="ChEBI" id="CHEBI:57287"/>
    </ligand>
</feature>
<evidence type="ECO:0000313" key="17">
    <source>
        <dbReference type="Proteomes" id="UP000030302"/>
    </source>
</evidence>
<evidence type="ECO:0000256" key="2">
    <source>
        <dbReference type="ARBA" id="ARBA00004993"/>
    </source>
</evidence>
<sequence>MFDHPLDGEIIHDKAMPFSADVATEAILPPMPDSLSHVGMRYVIGAGQLTQLKAEGIVLPGALANAVLKRQVEFAAGRFCARQALQKLGYGSVATLAIGEHRAPVWPEGYLGSISHGDGQAMAVAARSQEWRALGIDIETVLTNAAAQPLVEHLMTAAELAIGTAAGMTLERWLSLVFSAKESLFKALYPFVGRYFDFLDAEVCELDQKQSSLMLRLASSLSPQCVKGSEYCIRYRYSMNNVATLCLF</sequence>
<comment type="similarity">
    <text evidence="3">Belongs to the P-Pant transferase superfamily. EntD family.</text>
</comment>
<evidence type="ECO:0000256" key="3">
    <source>
        <dbReference type="ARBA" id="ARBA00008342"/>
    </source>
</evidence>
<gene>
    <name evidence="16" type="primary">entD</name>
    <name evidence="16" type="ORF">LT85_3375</name>
</gene>
<dbReference type="EMBL" id="CP009962">
    <property type="protein sequence ID" value="AIY42533.1"/>
    <property type="molecule type" value="Genomic_DNA"/>
</dbReference>
<evidence type="ECO:0000259" key="15">
    <source>
        <dbReference type="Pfam" id="PF17837"/>
    </source>
</evidence>
<proteinExistence type="inferred from homology"/>
<dbReference type="GO" id="GO:0008897">
    <property type="term" value="F:holo-[acyl-carrier-protein] synthase activity"/>
    <property type="evidence" value="ECO:0007669"/>
    <property type="project" value="InterPro"/>
</dbReference>
<keyword evidence="17" id="KW-1185">Reference proteome</keyword>
<comment type="catalytic activity">
    <reaction evidence="11">
        <text>apo-[peptidyl-carrier protein] + CoA = holo-[peptidyl-carrier protein] + adenosine 3',5'-bisphosphate + H(+)</text>
        <dbReference type="Rhea" id="RHEA:46228"/>
        <dbReference type="Rhea" id="RHEA-COMP:11479"/>
        <dbReference type="Rhea" id="RHEA-COMP:11480"/>
        <dbReference type="ChEBI" id="CHEBI:15378"/>
        <dbReference type="ChEBI" id="CHEBI:29999"/>
        <dbReference type="ChEBI" id="CHEBI:57287"/>
        <dbReference type="ChEBI" id="CHEBI:58343"/>
        <dbReference type="ChEBI" id="CHEBI:64479"/>
    </reaction>
</comment>
<evidence type="ECO:0000256" key="11">
    <source>
        <dbReference type="ARBA" id="ARBA00049191"/>
    </source>
</evidence>
<evidence type="ECO:0000256" key="5">
    <source>
        <dbReference type="ARBA" id="ARBA00019087"/>
    </source>
</evidence>
<dbReference type="PANTHER" id="PTHR38096:SF1">
    <property type="entry name" value="ENTEROBACTIN SYNTHASE COMPONENT D"/>
    <property type="match status" value="1"/>
</dbReference>
<dbReference type="InterPro" id="IPR003542">
    <property type="entry name" value="Enbac_synth_compD-like"/>
</dbReference>
<feature type="binding site" evidence="12">
    <location>
        <position position="78"/>
    </location>
    <ligand>
        <name>CoA</name>
        <dbReference type="ChEBI" id="CHEBI:57287"/>
    </ligand>
</feature>
<dbReference type="GO" id="GO:0009239">
    <property type="term" value="P:enterobactin biosynthetic process"/>
    <property type="evidence" value="ECO:0007669"/>
    <property type="project" value="UniProtKB-UniPathway"/>
</dbReference>
<dbReference type="STRING" id="279058.LT85_3375"/>
<feature type="binding site" evidence="13">
    <location>
        <position position="137"/>
    </location>
    <ligand>
        <name>Mg(2+)</name>
        <dbReference type="ChEBI" id="CHEBI:18420"/>
    </ligand>
</feature>
<dbReference type="RefSeq" id="WP_052135269.1">
    <property type="nucleotide sequence ID" value="NZ_CP009962.1"/>
</dbReference>
<dbReference type="UniPathway" id="UPA00017"/>
<feature type="domain" description="4'-phosphopantetheinyl transferase" evidence="14">
    <location>
        <begin position="134"/>
        <end position="216"/>
    </location>
</feature>
<dbReference type="KEGG" id="care:LT85_3375"/>
<evidence type="ECO:0000256" key="1">
    <source>
        <dbReference type="ARBA" id="ARBA00003937"/>
    </source>
</evidence>
<comment type="function">
    <text evidence="1">Involved in the biosynthesis of the siderophore enterobactin (enterochelin), which is a macrocyclic trimeric lactone of N-(2,3-dihydroxybenzoyl)-serine. The serine trilactone serves as a scaffolding for the three catechol functionalities that provide hexadentate coordination for the tightly ligated iron(2+) atoms. Plays an essential role in the assembly of the enterobactin by catalyzing the transfer of the 4'-phosphopantetheine (Ppant) moiety from coenzyme A to the apo-domains of both EntB (ArCP domain) and EntF (PCP domain) to yield their holo-forms which make them competent for the activation of 2,3-dihydroxybenzoate (DHB) and L-serine, respectively.</text>
</comment>
<dbReference type="Pfam" id="PF01648">
    <property type="entry name" value="ACPS"/>
    <property type="match status" value="1"/>
</dbReference>